<dbReference type="Pfam" id="PF05016">
    <property type="entry name" value="ParE_toxin"/>
    <property type="match status" value="1"/>
</dbReference>
<dbReference type="InterPro" id="IPR035093">
    <property type="entry name" value="RelE/ParE_toxin_dom_sf"/>
</dbReference>
<comment type="caution">
    <text evidence="2">The sequence shown here is derived from an EMBL/GenBank/DDBJ whole genome shotgun (WGS) entry which is preliminary data.</text>
</comment>
<dbReference type="AlphaFoldDB" id="A0A3L7DW72"/>
<proteinExistence type="predicted"/>
<protein>
    <submittedName>
        <fullName evidence="2">Type II toxin-antitoxin system RelE/ParE family toxin</fullName>
    </submittedName>
</protein>
<keyword evidence="3" id="KW-1185">Reference proteome</keyword>
<evidence type="ECO:0000313" key="2">
    <source>
        <dbReference type="EMBL" id="RLQ20860.1"/>
    </source>
</evidence>
<reference evidence="2 3" key="1">
    <citation type="submission" date="2018-07" db="EMBL/GenBank/DDBJ databases">
        <title>Halioglobus sp. genome submission.</title>
        <authorList>
            <person name="Ye M.-Q."/>
            <person name="Du Z.-J."/>
        </authorList>
    </citation>
    <scope>NUCLEOTIDE SEQUENCE [LARGE SCALE GENOMIC DNA]</scope>
    <source>
        <strain evidence="2 3">U0301</strain>
    </source>
</reference>
<accession>A0A3L7DW72</accession>
<dbReference type="InterPro" id="IPR007712">
    <property type="entry name" value="RelE/ParE_toxin"/>
</dbReference>
<name>A0A3L7DW72_9GAMM</name>
<gene>
    <name evidence="2" type="ORF">DWB85_15815</name>
</gene>
<dbReference type="Proteomes" id="UP000265509">
    <property type="component" value="Unassembled WGS sequence"/>
</dbReference>
<evidence type="ECO:0000256" key="1">
    <source>
        <dbReference type="ARBA" id="ARBA00022649"/>
    </source>
</evidence>
<keyword evidence="1" id="KW-1277">Toxin-antitoxin system</keyword>
<dbReference type="EMBL" id="QRAN01000019">
    <property type="protein sequence ID" value="RLQ20860.1"/>
    <property type="molecule type" value="Genomic_DNA"/>
</dbReference>
<dbReference type="RefSeq" id="WP_117956478.1">
    <property type="nucleotide sequence ID" value="NZ_QRAN01000019.1"/>
</dbReference>
<evidence type="ECO:0000313" key="3">
    <source>
        <dbReference type="Proteomes" id="UP000265509"/>
    </source>
</evidence>
<sequence>MEVKLLKLAQLEFEEAVSHYESEQAGLGDRFCSEVLRSISRIRQFPVSYQQFSPGTRRCLIAKFPYGIIYHYAPEQDEILIVAIAHLHRRPDYWVSRES</sequence>
<dbReference type="OrthoDB" id="9809155at2"/>
<dbReference type="Gene3D" id="3.30.2310.20">
    <property type="entry name" value="RelE-like"/>
    <property type="match status" value="1"/>
</dbReference>
<organism evidence="2 3">
    <name type="scientific">Seongchinamella sediminis</name>
    <dbReference type="NCBI Taxonomy" id="2283635"/>
    <lineage>
        <taxon>Bacteria</taxon>
        <taxon>Pseudomonadati</taxon>
        <taxon>Pseudomonadota</taxon>
        <taxon>Gammaproteobacteria</taxon>
        <taxon>Cellvibrionales</taxon>
        <taxon>Halieaceae</taxon>
        <taxon>Seongchinamella</taxon>
    </lineage>
</organism>